<proteinExistence type="predicted"/>
<evidence type="ECO:0000313" key="3">
    <source>
        <dbReference type="Proteomes" id="UP000234681"/>
    </source>
</evidence>
<sequence length="74" mass="8530">MHHKTYTQLESGLPPLSRWKDSYEGHGTMRSHMASGEWRNSSCGLNLLRGRHAEDRGEQNYSLSPCSEQRRQSL</sequence>
<gene>
    <name evidence="2" type="ORF">rCG_52110</name>
</gene>
<feature type="region of interest" description="Disordered" evidence="1">
    <location>
        <begin position="54"/>
        <end position="74"/>
    </location>
</feature>
<organism evidence="2 3">
    <name type="scientific">Rattus norvegicus</name>
    <name type="common">Rat</name>
    <dbReference type="NCBI Taxonomy" id="10116"/>
    <lineage>
        <taxon>Eukaryota</taxon>
        <taxon>Metazoa</taxon>
        <taxon>Chordata</taxon>
        <taxon>Craniata</taxon>
        <taxon>Vertebrata</taxon>
        <taxon>Euteleostomi</taxon>
        <taxon>Mammalia</taxon>
        <taxon>Eutheria</taxon>
        <taxon>Euarchontoglires</taxon>
        <taxon>Glires</taxon>
        <taxon>Rodentia</taxon>
        <taxon>Myomorpha</taxon>
        <taxon>Muroidea</taxon>
        <taxon>Muridae</taxon>
        <taxon>Murinae</taxon>
        <taxon>Rattus</taxon>
    </lineage>
</organism>
<reference evidence="2 3" key="1">
    <citation type="submission" date="2005-07" db="EMBL/GenBank/DDBJ databases">
        <authorList>
            <person name="Mural R.J."/>
            <person name="Li P.W."/>
            <person name="Adams M.D."/>
            <person name="Amanatides P.G."/>
            <person name="Baden-Tillson H."/>
            <person name="Barnstead M."/>
            <person name="Chin S.H."/>
            <person name="Dew I."/>
            <person name="Evans C.A."/>
            <person name="Ferriera S."/>
            <person name="Flanigan M."/>
            <person name="Fosler C."/>
            <person name="Glodek A."/>
            <person name="Gu Z."/>
            <person name="Holt R.A."/>
            <person name="Jennings D."/>
            <person name="Kraft C.L."/>
            <person name="Lu F."/>
            <person name="Nguyen T."/>
            <person name="Nusskern D.R."/>
            <person name="Pfannkoch C.M."/>
            <person name="Sitter C."/>
            <person name="Sutton G.G."/>
            <person name="Venter J.C."/>
            <person name="Wang Z."/>
            <person name="Woodage T."/>
            <person name="Zheng X.H."/>
            <person name="Zhong F."/>
        </authorList>
    </citation>
    <scope>NUCLEOTIDE SEQUENCE [LARGE SCALE GENOMIC DNA]</scope>
    <source>
        <strain>BN</strain>
        <strain evidence="3">Sprague-Dawley</strain>
    </source>
</reference>
<dbReference type="Proteomes" id="UP000234681">
    <property type="component" value="Chromosome 15"/>
</dbReference>
<evidence type="ECO:0000256" key="1">
    <source>
        <dbReference type="SAM" id="MobiDB-lite"/>
    </source>
</evidence>
<accession>A6K6G6</accession>
<evidence type="ECO:0000313" key="2">
    <source>
        <dbReference type="EMBL" id="EDL85326.1"/>
    </source>
</evidence>
<name>A6K6G6_RAT</name>
<dbReference type="EMBL" id="CH474023">
    <property type="protein sequence ID" value="EDL85326.1"/>
    <property type="molecule type" value="Genomic_DNA"/>
</dbReference>
<dbReference type="AlphaFoldDB" id="A6K6G6"/>
<protein>
    <submittedName>
        <fullName evidence="2">RCG52110</fullName>
    </submittedName>
</protein>